<dbReference type="VEuPathDB" id="AmoebaDB:EIN_274120"/>
<evidence type="ECO:0000256" key="2">
    <source>
        <dbReference type="ARBA" id="ARBA00022723"/>
    </source>
</evidence>
<dbReference type="SUPFAM" id="SSF57850">
    <property type="entry name" value="RING/U-box"/>
    <property type="match status" value="1"/>
</dbReference>
<dbReference type="RefSeq" id="XP_004254616.1">
    <property type="nucleotide sequence ID" value="XM_004254568.1"/>
</dbReference>
<dbReference type="GO" id="GO:0061630">
    <property type="term" value="F:ubiquitin protein ligase activity"/>
    <property type="evidence" value="ECO:0007669"/>
    <property type="project" value="TreeGrafter"/>
</dbReference>
<evidence type="ECO:0000259" key="9">
    <source>
        <dbReference type="PROSITE" id="PS50089"/>
    </source>
</evidence>
<sequence>MLRHTLRDSYHCEFCDGYFTVPSLPKVLPCFHVICRDCILSLMKVQKSYNTYSDTENELYCPKCKKYIHLPPNAPDILPTSYKRIKTSYEASRCFDSPNCYSSSFGYCFDCTTTFCIEHSKTHIKRKHVVEIFKPGKFCLTHMKAAEMYCYTCQSVICGVCRASLHSSHTVSSLSLFYSFFMKDITLPKLYQNLRKVANCVTRITSVMAITDASEVSNILHDINFAFRMDPNPFCRTNVLSVFILPINATKKFSICELCGSSSQRLEIVVKKATPIPRPRTVGYSETPLIKFYDDMSPMSPLPTNESVRLGGELSIEVNEQEVVFIGKRVGDVLVEIRSGGVEIDNSPLRVRVCPEVKSFSTSVTSDKHQVDIKYLNIVGKGYGIVDSGNDCVKIIGTDFVIFGGRGSGKGQFKEPSGLCVGTHDKEEYIWVVDKGNSRIQMFNKGRFVRSIQREGKGKLDSPTSCVYVASEHLLYVTDTLNDRIALFGVDGSFVKTICDDLNHPLDIKNITVNKELMFVVTDTGNHRIVLINKTGTILLSKGGVGEERRGHFIHPTHLAIDPKKNEIYVTEGKSIIQKFNYNLDYLQTYNFHIGEITAFYYNTTTDVLVVVGTDSDEVYSYTQELMDYFVV</sequence>
<keyword evidence="5" id="KW-0862">Zinc</keyword>
<dbReference type="Pfam" id="PF13445">
    <property type="entry name" value="zf-RING_UBOX"/>
    <property type="match status" value="1"/>
</dbReference>
<dbReference type="PANTHER" id="PTHR24104">
    <property type="entry name" value="E3 UBIQUITIN-PROTEIN LIGASE NHLRC1-RELATED"/>
    <property type="match status" value="1"/>
</dbReference>
<organism evidence="11 12">
    <name type="scientific">Entamoeba invadens IP1</name>
    <dbReference type="NCBI Taxonomy" id="370355"/>
    <lineage>
        <taxon>Eukaryota</taxon>
        <taxon>Amoebozoa</taxon>
        <taxon>Evosea</taxon>
        <taxon>Archamoebae</taxon>
        <taxon>Mastigamoebida</taxon>
        <taxon>Entamoebidae</taxon>
        <taxon>Entamoeba</taxon>
    </lineage>
</organism>
<protein>
    <submittedName>
        <fullName evidence="11">Nhl repeat-containing protein, putative</fullName>
    </submittedName>
</protein>
<dbReference type="InterPro" id="IPR017868">
    <property type="entry name" value="Filamin/ABP280_repeat-like"/>
</dbReference>
<dbReference type="Gene3D" id="3.30.40.10">
    <property type="entry name" value="Zinc/RING finger domain, C3HC4 (zinc finger)"/>
    <property type="match status" value="1"/>
</dbReference>
<dbReference type="PROSITE" id="PS50194">
    <property type="entry name" value="FILAMIN_REPEAT"/>
    <property type="match status" value="1"/>
</dbReference>
<evidence type="ECO:0000256" key="1">
    <source>
        <dbReference type="ARBA" id="ARBA00022553"/>
    </source>
</evidence>
<dbReference type="InterPro" id="IPR013083">
    <property type="entry name" value="Znf_RING/FYVE/PHD"/>
</dbReference>
<dbReference type="Proteomes" id="UP000014680">
    <property type="component" value="Unassembled WGS sequence"/>
</dbReference>
<feature type="domain" description="B box-type" evidence="10">
    <location>
        <begin position="134"/>
        <end position="174"/>
    </location>
</feature>
<dbReference type="InterPro" id="IPR001841">
    <property type="entry name" value="Znf_RING"/>
</dbReference>
<feature type="domain" description="RING-type" evidence="9">
    <location>
        <begin position="12"/>
        <end position="65"/>
    </location>
</feature>
<dbReference type="Pfam" id="PF00643">
    <property type="entry name" value="zf-B_box"/>
    <property type="match status" value="1"/>
</dbReference>
<accession>A0A0A1U1E1</accession>
<evidence type="ECO:0000256" key="8">
    <source>
        <dbReference type="PROSITE-ProRule" id="PRU00504"/>
    </source>
</evidence>
<reference evidence="11 12" key="1">
    <citation type="submission" date="2012-10" db="EMBL/GenBank/DDBJ databases">
        <authorList>
            <person name="Zafar N."/>
            <person name="Inman J."/>
            <person name="Hall N."/>
            <person name="Lorenzi H."/>
            <person name="Caler E."/>
        </authorList>
    </citation>
    <scope>NUCLEOTIDE SEQUENCE [LARGE SCALE GENOMIC DNA]</scope>
    <source>
        <strain evidence="11 12">IP1</strain>
    </source>
</reference>
<dbReference type="KEGG" id="eiv:EIN_274120"/>
<dbReference type="GeneID" id="14886911"/>
<dbReference type="SMART" id="SM00336">
    <property type="entry name" value="BBOX"/>
    <property type="match status" value="1"/>
</dbReference>
<dbReference type="GO" id="GO:0000209">
    <property type="term" value="P:protein polyubiquitination"/>
    <property type="evidence" value="ECO:0007669"/>
    <property type="project" value="TreeGrafter"/>
</dbReference>
<dbReference type="SMART" id="SM00184">
    <property type="entry name" value="RING"/>
    <property type="match status" value="1"/>
</dbReference>
<evidence type="ECO:0000256" key="4">
    <source>
        <dbReference type="ARBA" id="ARBA00022771"/>
    </source>
</evidence>
<keyword evidence="2" id="KW-0479">Metal-binding</keyword>
<evidence type="ECO:0000256" key="6">
    <source>
        <dbReference type="PROSITE-ProRule" id="PRU00024"/>
    </source>
</evidence>
<dbReference type="PROSITE" id="PS50119">
    <property type="entry name" value="ZF_BBOX"/>
    <property type="match status" value="1"/>
</dbReference>
<keyword evidence="3" id="KW-0677">Repeat</keyword>
<dbReference type="PROSITE" id="PS51125">
    <property type="entry name" value="NHL"/>
    <property type="match status" value="1"/>
</dbReference>
<dbReference type="GO" id="GO:0008270">
    <property type="term" value="F:zinc ion binding"/>
    <property type="evidence" value="ECO:0007669"/>
    <property type="project" value="UniProtKB-KW"/>
</dbReference>
<dbReference type="SUPFAM" id="SSF63829">
    <property type="entry name" value="Calcium-dependent phosphotriesterase"/>
    <property type="match status" value="1"/>
</dbReference>
<keyword evidence="12" id="KW-1185">Reference proteome</keyword>
<evidence type="ECO:0000259" key="10">
    <source>
        <dbReference type="PROSITE" id="PS50119"/>
    </source>
</evidence>
<dbReference type="GO" id="GO:0043161">
    <property type="term" value="P:proteasome-mediated ubiquitin-dependent protein catabolic process"/>
    <property type="evidence" value="ECO:0007669"/>
    <property type="project" value="TreeGrafter"/>
</dbReference>
<dbReference type="EMBL" id="KB206783">
    <property type="protein sequence ID" value="ELP87845.1"/>
    <property type="molecule type" value="Genomic_DNA"/>
</dbReference>
<dbReference type="PROSITE" id="PS50089">
    <property type="entry name" value="ZF_RING_2"/>
    <property type="match status" value="1"/>
</dbReference>
<evidence type="ECO:0000256" key="3">
    <source>
        <dbReference type="ARBA" id="ARBA00022737"/>
    </source>
</evidence>
<dbReference type="OrthoDB" id="25275at2759"/>
<dbReference type="PROSITE" id="PS00518">
    <property type="entry name" value="ZF_RING_1"/>
    <property type="match status" value="1"/>
</dbReference>
<dbReference type="PANTHER" id="PTHR24104:SF25">
    <property type="entry name" value="PROTEIN LIN-41"/>
    <property type="match status" value="1"/>
</dbReference>
<name>A0A0A1U1E1_ENTIV</name>
<dbReference type="Gene3D" id="2.120.10.30">
    <property type="entry name" value="TolB, C-terminal domain"/>
    <property type="match status" value="1"/>
</dbReference>
<feature type="repeat" description="NHL" evidence="8">
    <location>
        <begin position="402"/>
        <end position="446"/>
    </location>
</feature>
<feature type="repeat" description="Filamin" evidence="7">
    <location>
        <begin position="323"/>
        <end position="353"/>
    </location>
</feature>
<keyword evidence="1" id="KW-0597">Phosphoprotein</keyword>
<dbReference type="InterPro" id="IPR027370">
    <property type="entry name" value="Znf-RING_euk"/>
</dbReference>
<proteinExistence type="predicted"/>
<dbReference type="InterPro" id="IPR001258">
    <property type="entry name" value="NHL_repeat"/>
</dbReference>
<gene>
    <name evidence="11" type="ORF">EIN_274120</name>
</gene>
<dbReference type="AlphaFoldDB" id="A0A0A1U1E1"/>
<dbReference type="CDD" id="cd05819">
    <property type="entry name" value="NHL"/>
    <property type="match status" value="1"/>
</dbReference>
<evidence type="ECO:0000256" key="7">
    <source>
        <dbReference type="PROSITE-ProRule" id="PRU00087"/>
    </source>
</evidence>
<dbReference type="InterPro" id="IPR011042">
    <property type="entry name" value="6-blade_b-propeller_TolB-like"/>
</dbReference>
<evidence type="ECO:0000313" key="12">
    <source>
        <dbReference type="Proteomes" id="UP000014680"/>
    </source>
</evidence>
<evidence type="ECO:0000313" key="11">
    <source>
        <dbReference type="EMBL" id="ELP87845.1"/>
    </source>
</evidence>
<dbReference type="OMA" id="QFNEPRY"/>
<keyword evidence="4 6" id="KW-0863">Zinc-finger</keyword>
<dbReference type="SUPFAM" id="SSF57845">
    <property type="entry name" value="B-box zinc-binding domain"/>
    <property type="match status" value="1"/>
</dbReference>
<dbReference type="InterPro" id="IPR017907">
    <property type="entry name" value="Znf_RING_CS"/>
</dbReference>
<dbReference type="Gene3D" id="3.30.160.60">
    <property type="entry name" value="Classic Zinc Finger"/>
    <property type="match status" value="1"/>
</dbReference>
<dbReference type="InterPro" id="IPR000315">
    <property type="entry name" value="Znf_B-box"/>
</dbReference>
<evidence type="ECO:0000256" key="5">
    <source>
        <dbReference type="ARBA" id="ARBA00022833"/>
    </source>
</evidence>
<dbReference type="InterPro" id="IPR050952">
    <property type="entry name" value="TRIM-NHL_E3_ligases"/>
</dbReference>